<feature type="region of interest" description="Disordered" evidence="1">
    <location>
        <begin position="1"/>
        <end position="27"/>
    </location>
</feature>
<comment type="caution">
    <text evidence="2">The sequence shown here is derived from an EMBL/GenBank/DDBJ whole genome shotgun (WGS) entry which is preliminary data.</text>
</comment>
<accession>A0ABR1EJS7</accession>
<gene>
    <name evidence="2" type="primary">Necator_chrX.g23752</name>
    <name evidence="2" type="ORF">RB195_023588</name>
</gene>
<evidence type="ECO:0000313" key="2">
    <source>
        <dbReference type="EMBL" id="KAK6762935.1"/>
    </source>
</evidence>
<keyword evidence="3" id="KW-1185">Reference proteome</keyword>
<dbReference type="Proteomes" id="UP001303046">
    <property type="component" value="Unassembled WGS sequence"/>
</dbReference>
<reference evidence="2 3" key="1">
    <citation type="submission" date="2023-08" db="EMBL/GenBank/DDBJ databases">
        <title>A Necator americanus chromosomal reference genome.</title>
        <authorList>
            <person name="Ilik V."/>
            <person name="Petrzelkova K.J."/>
            <person name="Pardy F."/>
            <person name="Fuh T."/>
            <person name="Niatou-Singa F.S."/>
            <person name="Gouil Q."/>
            <person name="Baker L."/>
            <person name="Ritchie M.E."/>
            <person name="Jex A.R."/>
            <person name="Gazzola D."/>
            <person name="Li H."/>
            <person name="Toshio Fujiwara R."/>
            <person name="Zhan B."/>
            <person name="Aroian R.V."/>
            <person name="Pafco B."/>
            <person name="Schwarz E.M."/>
        </authorList>
    </citation>
    <scope>NUCLEOTIDE SEQUENCE [LARGE SCALE GENOMIC DNA]</scope>
    <source>
        <strain evidence="2 3">Aroian</strain>
        <tissue evidence="2">Whole animal</tissue>
    </source>
</reference>
<dbReference type="EMBL" id="JAVFWL010000006">
    <property type="protein sequence ID" value="KAK6762935.1"/>
    <property type="molecule type" value="Genomic_DNA"/>
</dbReference>
<organism evidence="2 3">
    <name type="scientific">Necator americanus</name>
    <name type="common">Human hookworm</name>
    <dbReference type="NCBI Taxonomy" id="51031"/>
    <lineage>
        <taxon>Eukaryota</taxon>
        <taxon>Metazoa</taxon>
        <taxon>Ecdysozoa</taxon>
        <taxon>Nematoda</taxon>
        <taxon>Chromadorea</taxon>
        <taxon>Rhabditida</taxon>
        <taxon>Rhabditina</taxon>
        <taxon>Rhabditomorpha</taxon>
        <taxon>Strongyloidea</taxon>
        <taxon>Ancylostomatidae</taxon>
        <taxon>Bunostominae</taxon>
        <taxon>Necator</taxon>
    </lineage>
</organism>
<protein>
    <submittedName>
        <fullName evidence="2">Uncharacterized protein</fullName>
    </submittedName>
</protein>
<name>A0ABR1EJS7_NECAM</name>
<feature type="compositionally biased region" description="Acidic residues" evidence="1">
    <location>
        <begin position="1"/>
        <end position="12"/>
    </location>
</feature>
<sequence>MAAFYEEDEGDATDYSYGLEDSSDGETRPTVVLMGQKSESLKVVITVHRYDTSLPCNGNFRLHQADEQKCKNLLGSLCSLTRPTLE</sequence>
<evidence type="ECO:0000256" key="1">
    <source>
        <dbReference type="SAM" id="MobiDB-lite"/>
    </source>
</evidence>
<proteinExistence type="predicted"/>
<evidence type="ECO:0000313" key="3">
    <source>
        <dbReference type="Proteomes" id="UP001303046"/>
    </source>
</evidence>